<evidence type="ECO:0000256" key="1">
    <source>
        <dbReference type="ARBA" id="ARBA00008894"/>
    </source>
</evidence>
<evidence type="ECO:0000259" key="6">
    <source>
        <dbReference type="Pfam" id="PF23247"/>
    </source>
</evidence>
<keyword evidence="4" id="KW-0067">ATP-binding</keyword>
<reference evidence="7" key="1">
    <citation type="submission" date="2013-07" db="EMBL/GenBank/DDBJ databases">
        <title>The genome of Eucalyptus grandis.</title>
        <authorList>
            <person name="Schmutz J."/>
            <person name="Hayes R."/>
            <person name="Myburg A."/>
            <person name="Tuskan G."/>
            <person name="Grattapaglia D."/>
            <person name="Rokhsar D.S."/>
        </authorList>
    </citation>
    <scope>NUCLEOTIDE SEQUENCE</scope>
    <source>
        <tissue evidence="7">Leaf extractions</tissue>
    </source>
</reference>
<evidence type="ECO:0000259" key="5">
    <source>
        <dbReference type="Pfam" id="PF00931"/>
    </source>
</evidence>
<dbReference type="GO" id="GO:0006952">
    <property type="term" value="P:defense response"/>
    <property type="evidence" value="ECO:0007669"/>
    <property type="project" value="UniProtKB-KW"/>
</dbReference>
<dbReference type="GO" id="GO:0005524">
    <property type="term" value="F:ATP binding"/>
    <property type="evidence" value="ECO:0007669"/>
    <property type="project" value="UniProtKB-KW"/>
</dbReference>
<dbReference type="InterPro" id="IPR050905">
    <property type="entry name" value="Plant_NBS-LRR"/>
</dbReference>
<dbReference type="Gramene" id="KCW64389">
    <property type="protein sequence ID" value="KCW64389"/>
    <property type="gene ID" value="EUGRSUZ_G02007"/>
</dbReference>
<dbReference type="EMBL" id="KK198759">
    <property type="protein sequence ID" value="KCW64389.1"/>
    <property type="molecule type" value="Genomic_DNA"/>
</dbReference>
<evidence type="ECO:0000313" key="7">
    <source>
        <dbReference type="EMBL" id="KCW64389.1"/>
    </source>
</evidence>
<evidence type="ECO:0000256" key="3">
    <source>
        <dbReference type="ARBA" id="ARBA00022821"/>
    </source>
</evidence>
<evidence type="ECO:0000256" key="2">
    <source>
        <dbReference type="ARBA" id="ARBA00022741"/>
    </source>
</evidence>
<keyword evidence="3" id="KW-0611">Plant defense</keyword>
<dbReference type="InterPro" id="IPR032675">
    <property type="entry name" value="LRR_dom_sf"/>
</dbReference>
<dbReference type="Gene3D" id="3.80.10.10">
    <property type="entry name" value="Ribonuclease Inhibitor"/>
    <property type="match status" value="2"/>
</dbReference>
<evidence type="ECO:0000256" key="4">
    <source>
        <dbReference type="ARBA" id="ARBA00022840"/>
    </source>
</evidence>
<protein>
    <submittedName>
        <fullName evidence="7">Uncharacterized protein</fullName>
    </submittedName>
</protein>
<dbReference type="InParanoid" id="A0A059BEB5"/>
<feature type="domain" description="NB-ARC" evidence="5">
    <location>
        <begin position="64"/>
        <end position="233"/>
    </location>
</feature>
<feature type="domain" description="Disease resistance protein At4g27190-like leucine-rich repeats" evidence="6">
    <location>
        <begin position="642"/>
        <end position="762"/>
    </location>
</feature>
<name>A0A059BEB5_EUCGR</name>
<comment type="similarity">
    <text evidence="1">Belongs to the disease resistance NB-LRR family.</text>
</comment>
<dbReference type="AlphaFoldDB" id="A0A059BEB5"/>
<dbReference type="InterPro" id="IPR042197">
    <property type="entry name" value="Apaf_helical"/>
</dbReference>
<dbReference type="OMA" id="EGKETHY"/>
<dbReference type="PANTHER" id="PTHR33463:SF215">
    <property type="entry name" value="NB-ARC DOMAIN DISEASE RESISTANCE PROTEIN"/>
    <property type="match status" value="1"/>
</dbReference>
<dbReference type="SUPFAM" id="SSF52058">
    <property type="entry name" value="L domain-like"/>
    <property type="match status" value="1"/>
</dbReference>
<dbReference type="InterPro" id="IPR002182">
    <property type="entry name" value="NB-ARC"/>
</dbReference>
<dbReference type="SUPFAM" id="SSF52540">
    <property type="entry name" value="P-loop containing nucleoside triphosphate hydrolases"/>
    <property type="match status" value="1"/>
</dbReference>
<dbReference type="InterPro" id="IPR027417">
    <property type="entry name" value="P-loop_NTPase"/>
</dbReference>
<dbReference type="GO" id="GO:0043531">
    <property type="term" value="F:ADP binding"/>
    <property type="evidence" value="ECO:0007669"/>
    <property type="project" value="InterPro"/>
</dbReference>
<dbReference type="eggNOG" id="KOG4658">
    <property type="taxonomic scope" value="Eukaryota"/>
</dbReference>
<gene>
    <name evidence="7" type="ORF">EUGRSUZ_G02007</name>
</gene>
<accession>A0A059BEB5</accession>
<organism evidence="7">
    <name type="scientific">Eucalyptus grandis</name>
    <name type="common">Flooded gum</name>
    <dbReference type="NCBI Taxonomy" id="71139"/>
    <lineage>
        <taxon>Eukaryota</taxon>
        <taxon>Viridiplantae</taxon>
        <taxon>Streptophyta</taxon>
        <taxon>Embryophyta</taxon>
        <taxon>Tracheophyta</taxon>
        <taxon>Spermatophyta</taxon>
        <taxon>Magnoliopsida</taxon>
        <taxon>eudicotyledons</taxon>
        <taxon>Gunneridae</taxon>
        <taxon>Pentapetalae</taxon>
        <taxon>rosids</taxon>
        <taxon>malvids</taxon>
        <taxon>Myrtales</taxon>
        <taxon>Myrtaceae</taxon>
        <taxon>Myrtoideae</taxon>
        <taxon>Eucalypteae</taxon>
        <taxon>Eucalyptus</taxon>
    </lineage>
</organism>
<dbReference type="PRINTS" id="PR00364">
    <property type="entry name" value="DISEASERSIST"/>
</dbReference>
<dbReference type="Gene3D" id="1.10.8.430">
    <property type="entry name" value="Helical domain of apoptotic protease-activating factors"/>
    <property type="match status" value="1"/>
</dbReference>
<dbReference type="PANTHER" id="PTHR33463">
    <property type="entry name" value="NB-ARC DOMAIN-CONTAINING PROTEIN-RELATED"/>
    <property type="match status" value="1"/>
</dbReference>
<dbReference type="Pfam" id="PF00931">
    <property type="entry name" value="NB-ARC"/>
    <property type="match status" value="1"/>
</dbReference>
<dbReference type="InterPro" id="IPR057135">
    <property type="entry name" value="At4g27190-like_LRR"/>
</dbReference>
<keyword evidence="2" id="KW-0547">Nucleotide-binding</keyword>
<dbReference type="Pfam" id="PF23247">
    <property type="entry name" value="LRR_RPS2"/>
    <property type="match status" value="1"/>
</dbReference>
<sequence length="837" mass="95417">MVQYRSGRKVKKMTQVIQGLYDKTQNSNFAKVSYENTPAGIVTATASTARSVDREDVLDLRASIIEDVMKALVDDKVCVIGVDGMGGVGKSKLLEDVELRVKEEKLFDVVARAKISRYPDLKRIQGEIAYALGLNLMKEETTYGRADRLRQRLVSDPEKNILIILDDLYENLELKEVGIPCGVDNKVKYCKMLLTSRDRAVLRTNMGSDLQFRLQTLEPREARKLFDKIVGAKVHDLEFELLVDGVVKNCKGSPLLIVSLAKRLRHADLAAWRNASDNTIGSDAKSMVELNYKDLKHERIKSLFMDCAIHSGRISMSAFLIYCMGLGLLEKFSKTIENARDRLIEDLGSLQDSSLLLDSDDKEWFQMHDLFAEEAISFASTSEWNALVGKKDHGFKDWSKDDLTKCTAISFPYVGIDELPKKLDCPNVRLLLLLEHNPSLKIPDSFLESMEKLEVLDFTGLSFTTLPSSIQFLEKLKSLCLDFCYLEDVTVLGKLKGLQFLSFIKSTIARLPKEIRELTALRFLDLTRCAKLKVIELGVLGSLENLEELYMADSFNQWEVEDEAPRRNASLAELKNMKKLSTLHIAIPHSTNLSSDLPFGQLKKHRIQIGNIWDWSGEYKESRTLKLKLELDNLLLRYRLQKCLQRTQDLHLHGLQDGEDSIPDLWIRGFQELKHLHVQNNPSLQYIFLPTEIVQCTAFSLESLFLENLNNLEKISRDYLDPESFGNLKIVKLDNCGVIKHMFPLSMARVCLQLEEIELSRCHSMKQFVANDETDENRNAVDDDRIVKSSNLQRLTLRNLSVMTSFWIIMDHSIAFFNGQQVNFKHSLVLLGPDHPS</sequence>
<dbReference type="Gene3D" id="3.40.50.300">
    <property type="entry name" value="P-loop containing nucleotide triphosphate hydrolases"/>
    <property type="match status" value="1"/>
</dbReference>
<proteinExistence type="inferred from homology"/>
<dbReference type="STRING" id="71139.A0A059BEB5"/>